<reference evidence="10 11" key="2">
    <citation type="submission" date="2017-02" db="EMBL/GenBank/DDBJ databases">
        <title>A genome survey and senescence transcriptome analysis in Lentinula edodes.</title>
        <authorList>
            <person name="Sakamoto Y."/>
            <person name="Nakade K."/>
            <person name="Sato S."/>
            <person name="Yoshida Y."/>
            <person name="Miyazaki K."/>
            <person name="Natsume S."/>
            <person name="Konno N."/>
        </authorList>
    </citation>
    <scope>NUCLEOTIDE SEQUENCE [LARGE SCALE GENOMIC DNA]</scope>
    <source>
        <strain evidence="10 11">NBRC 111202</strain>
    </source>
</reference>
<evidence type="ECO:0000256" key="6">
    <source>
        <dbReference type="ARBA" id="ARBA00022777"/>
    </source>
</evidence>
<feature type="compositionally biased region" description="Basic and acidic residues" evidence="8">
    <location>
        <begin position="75"/>
        <end position="91"/>
    </location>
</feature>
<dbReference type="InterPro" id="IPR032319">
    <property type="entry name" value="CLP1_P"/>
</dbReference>
<evidence type="ECO:0000256" key="8">
    <source>
        <dbReference type="SAM" id="MobiDB-lite"/>
    </source>
</evidence>
<keyword evidence="11" id="KW-1185">Reference proteome</keyword>
<reference evidence="10 11" key="1">
    <citation type="submission" date="2016-08" db="EMBL/GenBank/DDBJ databases">
        <authorList>
            <consortium name="Lentinula edodes genome sequencing consortium"/>
            <person name="Sakamoto Y."/>
            <person name="Nakade K."/>
            <person name="Sato S."/>
            <person name="Yoshida Y."/>
            <person name="Miyazaki K."/>
            <person name="Natsume S."/>
            <person name="Konno N."/>
        </authorList>
    </citation>
    <scope>NUCLEOTIDE SEQUENCE [LARGE SCALE GENOMIC DNA]</scope>
    <source>
        <strain evidence="10 11">NBRC 111202</strain>
    </source>
</reference>
<keyword evidence="4" id="KW-0808">Transferase</keyword>
<feature type="compositionally biased region" description="Polar residues" evidence="8">
    <location>
        <begin position="121"/>
        <end position="135"/>
    </location>
</feature>
<dbReference type="STRING" id="5353.A0A1Q3EDJ6"/>
<organism evidence="10 11">
    <name type="scientific">Lentinula edodes</name>
    <name type="common">Shiitake mushroom</name>
    <name type="synonym">Lentinus edodes</name>
    <dbReference type="NCBI Taxonomy" id="5353"/>
    <lineage>
        <taxon>Eukaryota</taxon>
        <taxon>Fungi</taxon>
        <taxon>Dikarya</taxon>
        <taxon>Basidiomycota</taxon>
        <taxon>Agaricomycotina</taxon>
        <taxon>Agaricomycetes</taxon>
        <taxon>Agaricomycetidae</taxon>
        <taxon>Agaricales</taxon>
        <taxon>Marasmiineae</taxon>
        <taxon>Omphalotaceae</taxon>
        <taxon>Lentinula</taxon>
    </lineage>
</organism>
<dbReference type="InterPro" id="IPR027417">
    <property type="entry name" value="P-loop_NTPase"/>
</dbReference>
<evidence type="ECO:0000256" key="5">
    <source>
        <dbReference type="ARBA" id="ARBA00022741"/>
    </source>
</evidence>
<sequence length="879" mass="94593">MLSAIAARKAATAAAASGGVKPDSYSASASTSTVSTSISTPITKSKPRPTPSKRKHSTNAALDGSITAKKRRRRERDVLEKPRAPRSRYFEQGRPAATEGEDGVGKGEDDEEEEEEDWDGSNSDVKVQTTATRGYSPSRPISPDDSSDEEQVQNGSIQPEPQSQTQSQVLLTTFVPIPGQNTFYLSPDELSLVLSAEKSTVPATLIALGPSENLTLLGTYRLTVIRGSIEIGGAILRSRVHPETHNVFAPRSSPVPSIRVVSSAPSSRSPALFPLRIQHEIDALVGDPVLVLLQELRSGVEALGKVCRTFDGVFELHPRDVLNRNRELEEEAEDVLRLRSVRIITHQSKYVSPLVIPPSWEKALDEVSTQNLECHDDDDDSETERKHPPNIYLIKGPKKVGKSSFARTLVNRLLSQHNTLAYLDLDPGQSEFTPAGLIALTLVSDPVLGPPWTHPSVPLRAHFIGAFSPKGCPGLYVEGVRDLVRFWGEEVCWGGGKSAIPLVVNTMGWAKGLGVDLMKRIQDVLVVDGVEKVSYETCFGSRIGSESQAVMCVYEFGQSENEMGNVRQRGMDGLPLERSSFFGEGATSRVDHLQHHPPPGIQIHNLEPVPVAASNTLSLLFSAADQRTMNIMSYFHAVFPSSSPSSSSYTAAPHWDASLPLLARPPYQVDVGRALDRVFLLGAGGEVIKTEIENVLGGAVVALVRCEPGTLDAIDDNDDDSTQGQKQLGEVGTKIPYFPTSTSASSYPSPSTSSAVGLALVRSVAPGGSHLHVLTPLPLSAILSSSSISSGLNLSKSLDMGMGMGTGTGAAGARVLVKGEMEIPIWGMVDFRRLGGRGANGGEGDEQRDVPFLQWEKGVGVGAERRRVRRNLMRKGQGV</sequence>
<protein>
    <recommendedName>
        <fullName evidence="3">Polynucleotide 5'-hydroxyl-kinase GRC3</fullName>
    </recommendedName>
    <alternativeName>
        <fullName evidence="2">Polynucleotide 5'-hydroxyl-kinase grc3</fullName>
    </alternativeName>
</protein>
<feature type="compositionally biased region" description="Low complexity" evidence="8">
    <location>
        <begin position="24"/>
        <end position="44"/>
    </location>
</feature>
<dbReference type="AlphaFoldDB" id="A0A1Q3EDJ6"/>
<feature type="compositionally biased region" description="Low complexity" evidence="8">
    <location>
        <begin position="1"/>
        <end position="16"/>
    </location>
</feature>
<proteinExistence type="inferred from homology"/>
<dbReference type="GO" id="GO:0005524">
    <property type="term" value="F:ATP binding"/>
    <property type="evidence" value="ECO:0007669"/>
    <property type="project" value="UniProtKB-KW"/>
</dbReference>
<feature type="region of interest" description="Disordered" evidence="8">
    <location>
        <begin position="1"/>
        <end position="165"/>
    </location>
</feature>
<dbReference type="Proteomes" id="UP000188533">
    <property type="component" value="Unassembled WGS sequence"/>
</dbReference>
<feature type="compositionally biased region" description="Acidic residues" evidence="8">
    <location>
        <begin position="108"/>
        <end position="119"/>
    </location>
</feature>
<evidence type="ECO:0000256" key="7">
    <source>
        <dbReference type="ARBA" id="ARBA00022840"/>
    </source>
</evidence>
<dbReference type="PANTHER" id="PTHR12755:SF3">
    <property type="entry name" value="POLYNUCLEOTIDE 5'-HYDROXYL-KINASE NOL9"/>
    <property type="match status" value="1"/>
</dbReference>
<dbReference type="EMBL" id="BDGU01000239">
    <property type="protein sequence ID" value="GAW05242.1"/>
    <property type="molecule type" value="Genomic_DNA"/>
</dbReference>
<evidence type="ECO:0000256" key="2">
    <source>
        <dbReference type="ARBA" id="ARBA00018706"/>
    </source>
</evidence>
<feature type="compositionally biased region" description="Polar residues" evidence="8">
    <location>
        <begin position="152"/>
        <end position="161"/>
    </location>
</feature>
<keyword evidence="7" id="KW-0067">ATP-binding</keyword>
<accession>A0A1Q3EDJ6</accession>
<dbReference type="GO" id="GO:0005634">
    <property type="term" value="C:nucleus"/>
    <property type="evidence" value="ECO:0007669"/>
    <property type="project" value="TreeGrafter"/>
</dbReference>
<feature type="compositionally biased region" description="Basic residues" evidence="8">
    <location>
        <begin position="45"/>
        <end position="57"/>
    </location>
</feature>
<feature type="domain" description="Clp1 P-loop" evidence="9">
    <location>
        <begin position="396"/>
        <end position="530"/>
    </location>
</feature>
<dbReference type="GO" id="GO:0051731">
    <property type="term" value="F:polynucleotide 5'-hydroxyl-kinase activity"/>
    <property type="evidence" value="ECO:0007669"/>
    <property type="project" value="InterPro"/>
</dbReference>
<evidence type="ECO:0000256" key="4">
    <source>
        <dbReference type="ARBA" id="ARBA00022679"/>
    </source>
</evidence>
<evidence type="ECO:0000313" key="11">
    <source>
        <dbReference type="Proteomes" id="UP000188533"/>
    </source>
</evidence>
<comment type="caution">
    <text evidence="10">The sequence shown here is derived from an EMBL/GenBank/DDBJ whole genome shotgun (WGS) entry which is preliminary data.</text>
</comment>
<evidence type="ECO:0000259" key="9">
    <source>
        <dbReference type="Pfam" id="PF16575"/>
    </source>
</evidence>
<keyword evidence="5" id="KW-0547">Nucleotide-binding</keyword>
<dbReference type="Gene3D" id="3.40.50.300">
    <property type="entry name" value="P-loop containing nucleotide triphosphate hydrolases"/>
    <property type="match status" value="1"/>
</dbReference>
<dbReference type="Pfam" id="PF16575">
    <property type="entry name" value="CLP1_P"/>
    <property type="match status" value="1"/>
</dbReference>
<dbReference type="PANTHER" id="PTHR12755">
    <property type="entry name" value="CLEAVAGE/POLYADENYLATION FACTOR IA SUBUNIT CLP1P"/>
    <property type="match status" value="1"/>
</dbReference>
<evidence type="ECO:0000256" key="1">
    <source>
        <dbReference type="ARBA" id="ARBA00011003"/>
    </source>
</evidence>
<name>A0A1Q3EDJ6_LENED</name>
<gene>
    <name evidence="10" type="ORF">LENED_007084</name>
</gene>
<keyword evidence="6 10" id="KW-0418">Kinase</keyword>
<evidence type="ECO:0000313" key="10">
    <source>
        <dbReference type="EMBL" id="GAW05242.1"/>
    </source>
</evidence>
<dbReference type="GO" id="GO:0000448">
    <property type="term" value="P:cleavage in ITS2 between 5.8S rRNA and LSU-rRNA of tricistronic rRNA transcript (SSU-rRNA, 5.8S rRNA, LSU-rRNA)"/>
    <property type="evidence" value="ECO:0007669"/>
    <property type="project" value="TreeGrafter"/>
</dbReference>
<comment type="similarity">
    <text evidence="1">Belongs to the Clp1 family. NOL9/GRC3 subfamily.</text>
</comment>
<feature type="region of interest" description="Disordered" evidence="8">
    <location>
        <begin position="713"/>
        <end position="732"/>
    </location>
</feature>
<evidence type="ECO:0000256" key="3">
    <source>
        <dbReference type="ARBA" id="ARBA00019824"/>
    </source>
</evidence>
<dbReference type="InterPro" id="IPR045116">
    <property type="entry name" value="Clp1/Grc3"/>
</dbReference>